<evidence type="ECO:0000256" key="9">
    <source>
        <dbReference type="ARBA" id="ARBA00022777"/>
    </source>
</evidence>
<dbReference type="PANTHER" id="PTHR11349">
    <property type="entry name" value="NUCLEOSIDE DIPHOSPHATE KINASE"/>
    <property type="match status" value="1"/>
</dbReference>
<evidence type="ECO:0000256" key="2">
    <source>
        <dbReference type="ARBA" id="ARBA00008142"/>
    </source>
</evidence>
<feature type="domain" description="Nucleoside diphosphate kinase-like" evidence="17">
    <location>
        <begin position="2"/>
        <end position="139"/>
    </location>
</feature>
<accession>A0A076LIG8</accession>
<dbReference type="STRING" id="1301915.JH146_0459"/>
<evidence type="ECO:0000256" key="11">
    <source>
        <dbReference type="ARBA" id="ARBA00022842"/>
    </source>
</evidence>
<dbReference type="GO" id="GO:0005524">
    <property type="term" value="F:ATP binding"/>
    <property type="evidence" value="ECO:0007669"/>
    <property type="project" value="UniProtKB-UniRule"/>
</dbReference>
<dbReference type="Pfam" id="PF00334">
    <property type="entry name" value="NDK"/>
    <property type="match status" value="1"/>
</dbReference>
<evidence type="ECO:0000256" key="6">
    <source>
        <dbReference type="ARBA" id="ARBA00022679"/>
    </source>
</evidence>
<evidence type="ECO:0000256" key="16">
    <source>
        <dbReference type="RuleBase" id="RU004013"/>
    </source>
</evidence>
<dbReference type="GO" id="GO:0006183">
    <property type="term" value="P:GTP biosynthetic process"/>
    <property type="evidence" value="ECO:0007669"/>
    <property type="project" value="UniProtKB-UniRule"/>
</dbReference>
<evidence type="ECO:0000256" key="13">
    <source>
        <dbReference type="HAMAP-Rule" id="MF_00451"/>
    </source>
</evidence>
<dbReference type="GO" id="GO:0004550">
    <property type="term" value="F:nucleoside diphosphate kinase activity"/>
    <property type="evidence" value="ECO:0007669"/>
    <property type="project" value="UniProtKB-UniRule"/>
</dbReference>
<keyword evidence="11 13" id="KW-0460">Magnesium</keyword>
<dbReference type="HOGENOM" id="CLU_060216_6_3_2"/>
<dbReference type="InterPro" id="IPR001564">
    <property type="entry name" value="Nucleoside_diP_kinase"/>
</dbReference>
<dbReference type="GeneID" id="24891058"/>
<proteinExistence type="inferred from homology"/>
<dbReference type="PRINTS" id="PR01243">
    <property type="entry name" value="NUCDPKINASE"/>
</dbReference>
<dbReference type="FunFam" id="3.30.70.141:FF:000003">
    <property type="entry name" value="Nucleoside diphosphate kinase"/>
    <property type="match status" value="1"/>
</dbReference>
<comment type="cofactor">
    <cofactor evidence="1 13">
        <name>Mg(2+)</name>
        <dbReference type="ChEBI" id="CHEBI:18420"/>
    </cofactor>
</comment>
<keyword evidence="7 13" id="KW-0479">Metal-binding</keyword>
<evidence type="ECO:0000256" key="5">
    <source>
        <dbReference type="ARBA" id="ARBA00022553"/>
    </source>
</evidence>
<dbReference type="PROSITE" id="PS51374">
    <property type="entry name" value="NDPK_LIKE"/>
    <property type="match status" value="1"/>
</dbReference>
<dbReference type="EC" id="2.7.4.6" evidence="3 13"/>
<protein>
    <recommendedName>
        <fullName evidence="4 13">Nucleoside diphosphate kinase</fullName>
        <shortName evidence="13">NDK</shortName>
        <shortName evidence="13">NDP kinase</shortName>
        <ecNumber evidence="3 13">2.7.4.6</ecNumber>
    </recommendedName>
    <alternativeName>
        <fullName evidence="13">Nucleoside-2-P kinase</fullName>
    </alternativeName>
</protein>
<dbReference type="CDD" id="cd04413">
    <property type="entry name" value="NDPk_I"/>
    <property type="match status" value="1"/>
</dbReference>
<keyword evidence="9 13" id="KW-0418">Kinase</keyword>
<dbReference type="GO" id="GO:0006228">
    <property type="term" value="P:UTP biosynthetic process"/>
    <property type="evidence" value="ECO:0007669"/>
    <property type="project" value="UniProtKB-UniRule"/>
</dbReference>
<evidence type="ECO:0000256" key="7">
    <source>
        <dbReference type="ARBA" id="ARBA00022723"/>
    </source>
</evidence>
<dbReference type="PROSITE" id="PS00469">
    <property type="entry name" value="NDPK"/>
    <property type="match status" value="1"/>
</dbReference>
<keyword evidence="5 13" id="KW-0597">Phosphoprotein</keyword>
<dbReference type="InterPro" id="IPR023005">
    <property type="entry name" value="Nucleoside_diP_kinase_AS"/>
</dbReference>
<evidence type="ECO:0000256" key="1">
    <source>
        <dbReference type="ARBA" id="ARBA00001946"/>
    </source>
</evidence>
<dbReference type="Proteomes" id="UP000028781">
    <property type="component" value="Chromosome"/>
</dbReference>
<dbReference type="OrthoDB" id="6874at2157"/>
<dbReference type="KEGG" id="mjh:JH146_0459"/>
<evidence type="ECO:0000256" key="12">
    <source>
        <dbReference type="ARBA" id="ARBA00023080"/>
    </source>
</evidence>
<feature type="binding site" evidence="13 14">
    <location>
        <position position="113"/>
    </location>
    <ligand>
        <name>ATP</name>
        <dbReference type="ChEBI" id="CHEBI:30616"/>
    </ligand>
</feature>
<reference evidence="18 19" key="1">
    <citation type="journal article" date="2015" name="Int. J. Syst. Evol. Microbiol.">
        <title>M ethanocaldococcus bathoardescens sp. nov., a hyperthermophilic methanogen isolated from a volcanically active deep-sea hydrothermal vent.</title>
        <authorList>
            <person name="Stewart L.C."/>
            <person name="Jung J.H."/>
            <person name="Kim Y.T."/>
            <person name="Kwon S.W."/>
            <person name="Park C.S."/>
            <person name="Holden J.F."/>
        </authorList>
    </citation>
    <scope>NUCLEOTIDE SEQUENCE [LARGE SCALE GENOMIC DNA]</scope>
    <source>
        <strain evidence="18 19">JH146</strain>
    </source>
</reference>
<keyword evidence="19" id="KW-1185">Reference proteome</keyword>
<comment type="catalytic activity">
    <reaction evidence="13">
        <text>a ribonucleoside 5'-diphosphate + ATP = a ribonucleoside 5'-triphosphate + ADP</text>
        <dbReference type="Rhea" id="RHEA:18113"/>
        <dbReference type="ChEBI" id="CHEBI:30616"/>
        <dbReference type="ChEBI" id="CHEBI:57930"/>
        <dbReference type="ChEBI" id="CHEBI:61557"/>
        <dbReference type="ChEBI" id="CHEBI:456216"/>
        <dbReference type="EC" id="2.7.4.6"/>
    </reaction>
</comment>
<feature type="binding site" evidence="13 14">
    <location>
        <position position="92"/>
    </location>
    <ligand>
        <name>ATP</name>
        <dbReference type="ChEBI" id="CHEBI:30616"/>
    </ligand>
</feature>
<dbReference type="GO" id="GO:0005737">
    <property type="term" value="C:cytoplasm"/>
    <property type="evidence" value="ECO:0007669"/>
    <property type="project" value="UniProtKB-SubCell"/>
</dbReference>
<dbReference type="Gene3D" id="3.30.70.141">
    <property type="entry name" value="Nucleoside diphosphate kinase-like domain"/>
    <property type="match status" value="1"/>
</dbReference>
<feature type="binding site" evidence="13 14">
    <location>
        <position position="103"/>
    </location>
    <ligand>
        <name>ATP</name>
        <dbReference type="ChEBI" id="CHEBI:30616"/>
    </ligand>
</feature>
<evidence type="ECO:0000256" key="15">
    <source>
        <dbReference type="RuleBase" id="RU004011"/>
    </source>
</evidence>
<organism evidence="18 19">
    <name type="scientific">Methanocaldococcus bathoardescens</name>
    <dbReference type="NCBI Taxonomy" id="1301915"/>
    <lineage>
        <taxon>Archaea</taxon>
        <taxon>Methanobacteriati</taxon>
        <taxon>Methanobacteriota</taxon>
        <taxon>Methanomada group</taxon>
        <taxon>Methanococci</taxon>
        <taxon>Methanococcales</taxon>
        <taxon>Methanocaldococcaceae</taxon>
        <taxon>Methanocaldococcus</taxon>
    </lineage>
</organism>
<dbReference type="EMBL" id="CP009149">
    <property type="protein sequence ID" value="AIJ05309.1"/>
    <property type="molecule type" value="Genomic_DNA"/>
</dbReference>
<dbReference type="InterPro" id="IPR036850">
    <property type="entry name" value="NDK-like_dom_sf"/>
</dbReference>
<evidence type="ECO:0000256" key="10">
    <source>
        <dbReference type="ARBA" id="ARBA00022840"/>
    </source>
</evidence>
<dbReference type="RefSeq" id="WP_048201495.1">
    <property type="nucleotide sequence ID" value="NZ_CP009149.1"/>
</dbReference>
<feature type="binding site" evidence="13 14">
    <location>
        <position position="10"/>
    </location>
    <ligand>
        <name>ATP</name>
        <dbReference type="ChEBI" id="CHEBI:30616"/>
    </ligand>
</feature>
<dbReference type="AlphaFoldDB" id="A0A076LIG8"/>
<dbReference type="InterPro" id="IPR034907">
    <property type="entry name" value="NDK-like_dom"/>
</dbReference>
<keyword evidence="6 13" id="KW-0808">Transferase</keyword>
<comment type="function">
    <text evidence="13">Major role in the synthesis of nucleoside triphosphates other than ATP. The ATP gamma phosphate is transferred to the NDP beta phosphate via a ping-pong mechanism, using a phosphorylated active-site intermediate.</text>
</comment>
<keyword evidence="8 13" id="KW-0547">Nucleotide-binding</keyword>
<sequence>MKERTFVALKPDAVKRKLIGKIIERFENKGLEIVAMKMIKLDREMAEKYYEEHKGKEFFEKLVNFMTSGRIVAMVIEGENAISVVRKMIGKTNPAEAEPGTIRGDFALTTPDNVIHASDSKESAEREIKLFFKEDEIFSE</sequence>
<comment type="subcellular location">
    <subcellularLocation>
        <location evidence="13">Cytoplasm</location>
    </subcellularLocation>
</comment>
<feature type="active site" description="Pros-phosphohistidine intermediate" evidence="13 14">
    <location>
        <position position="116"/>
    </location>
</feature>
<evidence type="ECO:0000256" key="3">
    <source>
        <dbReference type="ARBA" id="ARBA00012966"/>
    </source>
</evidence>
<evidence type="ECO:0000259" key="17">
    <source>
        <dbReference type="SMART" id="SM00562"/>
    </source>
</evidence>
<feature type="binding site" evidence="13 14">
    <location>
        <position position="58"/>
    </location>
    <ligand>
        <name>ATP</name>
        <dbReference type="ChEBI" id="CHEBI:30616"/>
    </ligand>
</feature>
<dbReference type="SMART" id="SM00562">
    <property type="entry name" value="NDK"/>
    <property type="match status" value="1"/>
</dbReference>
<dbReference type="SUPFAM" id="SSF54919">
    <property type="entry name" value="Nucleoside diphosphate kinase, NDK"/>
    <property type="match status" value="1"/>
</dbReference>
<dbReference type="GO" id="GO:0006241">
    <property type="term" value="P:CTP biosynthetic process"/>
    <property type="evidence" value="ECO:0007669"/>
    <property type="project" value="UniProtKB-UniRule"/>
</dbReference>
<name>A0A076LIG8_9EURY</name>
<comment type="catalytic activity">
    <reaction evidence="13 16">
        <text>a 2'-deoxyribonucleoside 5'-diphosphate + ATP = a 2'-deoxyribonucleoside 5'-triphosphate + ADP</text>
        <dbReference type="Rhea" id="RHEA:44640"/>
        <dbReference type="ChEBI" id="CHEBI:30616"/>
        <dbReference type="ChEBI" id="CHEBI:61560"/>
        <dbReference type="ChEBI" id="CHEBI:73316"/>
        <dbReference type="ChEBI" id="CHEBI:456216"/>
        <dbReference type="EC" id="2.7.4.6"/>
    </reaction>
</comment>
<evidence type="ECO:0000256" key="8">
    <source>
        <dbReference type="ARBA" id="ARBA00022741"/>
    </source>
</evidence>
<evidence type="ECO:0000313" key="19">
    <source>
        <dbReference type="Proteomes" id="UP000028781"/>
    </source>
</evidence>
<evidence type="ECO:0000256" key="4">
    <source>
        <dbReference type="ARBA" id="ARBA00017632"/>
    </source>
</evidence>
<keyword evidence="10 13" id="KW-0067">ATP-binding</keyword>
<dbReference type="NCBIfam" id="NF011112">
    <property type="entry name" value="PRK14540.1"/>
    <property type="match status" value="1"/>
</dbReference>
<evidence type="ECO:0000256" key="14">
    <source>
        <dbReference type="PROSITE-ProRule" id="PRU00706"/>
    </source>
</evidence>
<keyword evidence="13" id="KW-0963">Cytoplasm</keyword>
<evidence type="ECO:0000313" key="18">
    <source>
        <dbReference type="EMBL" id="AIJ05309.1"/>
    </source>
</evidence>
<feature type="binding site" evidence="13 14">
    <location>
        <position position="86"/>
    </location>
    <ligand>
        <name>ATP</name>
        <dbReference type="ChEBI" id="CHEBI:30616"/>
    </ligand>
</feature>
<gene>
    <name evidence="13" type="primary">ndk</name>
    <name evidence="18" type="ORF">JH146_0459</name>
</gene>
<dbReference type="HAMAP" id="MF_00451">
    <property type="entry name" value="NDP_kinase"/>
    <property type="match status" value="1"/>
</dbReference>
<comment type="similarity">
    <text evidence="2 13 14 15">Belongs to the NDK family.</text>
</comment>
<dbReference type="NCBIfam" id="NF001908">
    <property type="entry name" value="PRK00668.1"/>
    <property type="match status" value="1"/>
</dbReference>
<dbReference type="GO" id="GO:0046872">
    <property type="term" value="F:metal ion binding"/>
    <property type="evidence" value="ECO:0007669"/>
    <property type="project" value="UniProtKB-KW"/>
</dbReference>
<keyword evidence="12 13" id="KW-0546">Nucleotide metabolism</keyword>